<protein>
    <submittedName>
        <fullName evidence="9">sn-glycerol-3-phosphate transport system permease protein UgpA</fullName>
    </submittedName>
</protein>
<dbReference type="InterPro" id="IPR035906">
    <property type="entry name" value="MetI-like_sf"/>
</dbReference>
<feature type="transmembrane region" description="Helical" evidence="7">
    <location>
        <begin position="29"/>
        <end position="52"/>
    </location>
</feature>
<dbReference type="SUPFAM" id="SSF161098">
    <property type="entry name" value="MetI-like"/>
    <property type="match status" value="1"/>
</dbReference>
<gene>
    <name evidence="9" type="primary">ugpA</name>
    <name evidence="9" type="ORF">CCHOA_07315</name>
</gene>
<dbReference type="InterPro" id="IPR050809">
    <property type="entry name" value="UgpAE/MalFG_permease"/>
</dbReference>
<dbReference type="CDD" id="cd06261">
    <property type="entry name" value="TM_PBP2"/>
    <property type="match status" value="1"/>
</dbReference>
<evidence type="ECO:0000256" key="6">
    <source>
        <dbReference type="ARBA" id="ARBA00023136"/>
    </source>
</evidence>
<keyword evidence="6 7" id="KW-0472">Membrane</keyword>
<dbReference type="OrthoDB" id="3810889at2"/>
<evidence type="ECO:0000256" key="3">
    <source>
        <dbReference type="ARBA" id="ARBA00022475"/>
    </source>
</evidence>
<evidence type="ECO:0000313" key="9">
    <source>
        <dbReference type="EMBL" id="AZA13855.1"/>
    </source>
</evidence>
<evidence type="ECO:0000259" key="8">
    <source>
        <dbReference type="PROSITE" id="PS50928"/>
    </source>
</evidence>
<feature type="transmembrane region" description="Helical" evidence="7">
    <location>
        <begin position="120"/>
        <end position="144"/>
    </location>
</feature>
<keyword evidence="5 7" id="KW-1133">Transmembrane helix</keyword>
<dbReference type="KEGG" id="ccho:CCHOA_07315"/>
<evidence type="ECO:0000256" key="2">
    <source>
        <dbReference type="ARBA" id="ARBA00022448"/>
    </source>
</evidence>
<dbReference type="RefSeq" id="WP_123928491.1">
    <property type="nucleotide sequence ID" value="NZ_CP033896.1"/>
</dbReference>
<feature type="transmembrane region" description="Helical" evidence="7">
    <location>
        <begin position="282"/>
        <end position="304"/>
    </location>
</feature>
<keyword evidence="10" id="KW-1185">Reference proteome</keyword>
<dbReference type="EMBL" id="CP033896">
    <property type="protein sequence ID" value="AZA13855.1"/>
    <property type="molecule type" value="Genomic_DNA"/>
</dbReference>
<evidence type="ECO:0000256" key="7">
    <source>
        <dbReference type="RuleBase" id="RU363032"/>
    </source>
</evidence>
<feature type="transmembrane region" description="Helical" evidence="7">
    <location>
        <begin position="85"/>
        <end position="108"/>
    </location>
</feature>
<dbReference type="GO" id="GO:0005886">
    <property type="term" value="C:plasma membrane"/>
    <property type="evidence" value="ECO:0007669"/>
    <property type="project" value="UniProtKB-SubCell"/>
</dbReference>
<comment type="similarity">
    <text evidence="7">Belongs to the binding-protein-dependent transport system permease family.</text>
</comment>
<feature type="transmembrane region" description="Helical" evidence="7">
    <location>
        <begin position="175"/>
        <end position="196"/>
    </location>
</feature>
<organism evidence="9 10">
    <name type="scientific">Corynebacterium choanae</name>
    <dbReference type="NCBI Taxonomy" id="1862358"/>
    <lineage>
        <taxon>Bacteria</taxon>
        <taxon>Bacillati</taxon>
        <taxon>Actinomycetota</taxon>
        <taxon>Actinomycetes</taxon>
        <taxon>Mycobacteriales</taxon>
        <taxon>Corynebacteriaceae</taxon>
        <taxon>Corynebacterium</taxon>
    </lineage>
</organism>
<dbReference type="AlphaFoldDB" id="A0A3G6J6W9"/>
<evidence type="ECO:0000256" key="4">
    <source>
        <dbReference type="ARBA" id="ARBA00022692"/>
    </source>
</evidence>
<dbReference type="Pfam" id="PF00528">
    <property type="entry name" value="BPD_transp_1"/>
    <property type="match status" value="1"/>
</dbReference>
<keyword evidence="3" id="KW-1003">Cell membrane</keyword>
<dbReference type="Gene3D" id="1.10.3720.10">
    <property type="entry name" value="MetI-like"/>
    <property type="match status" value="1"/>
</dbReference>
<dbReference type="GO" id="GO:0055085">
    <property type="term" value="P:transmembrane transport"/>
    <property type="evidence" value="ECO:0007669"/>
    <property type="project" value="InterPro"/>
</dbReference>
<sequence>MPSAAASTARKPRRHSGDRRTLSDTLRALPWLAPVLLLIVGVVAFPAGVMIYNSTRKISKSGIDKGNVGFDNFAKIFAMPDLPRVLINTVIWVVVVVACTIVISLLLAELLNRAFPGRQLVRLAVVIPWAASVVMTTTVFYYALEPRLGILNKWLYQLGITESNQVGYTKTATSAFIVAIIIAVFVSLPFTTYTILAGLQGVPKDVLEAAQIDGAGPWRTYFSVVLPQLRPAIATSTVINIINVFNSLPILRTITGPVPGNAADTTTTLIFKIIQNDRHIDWASALSVINFVIVIVVIAIYIAIVNPMKEVD</sequence>
<feature type="domain" description="ABC transmembrane type-1" evidence="8">
    <location>
        <begin position="86"/>
        <end position="301"/>
    </location>
</feature>
<dbReference type="Proteomes" id="UP000269019">
    <property type="component" value="Chromosome"/>
</dbReference>
<evidence type="ECO:0000313" key="10">
    <source>
        <dbReference type="Proteomes" id="UP000269019"/>
    </source>
</evidence>
<dbReference type="PANTHER" id="PTHR43227:SF8">
    <property type="entry name" value="DIACETYLCHITOBIOSE UPTAKE SYSTEM PERMEASE PROTEIN DASB"/>
    <property type="match status" value="1"/>
</dbReference>
<keyword evidence="4 7" id="KW-0812">Transmembrane</keyword>
<comment type="subcellular location">
    <subcellularLocation>
        <location evidence="1 7">Cell membrane</location>
        <topology evidence="1 7">Multi-pass membrane protein</topology>
    </subcellularLocation>
</comment>
<proteinExistence type="inferred from homology"/>
<dbReference type="PROSITE" id="PS50928">
    <property type="entry name" value="ABC_TM1"/>
    <property type="match status" value="1"/>
</dbReference>
<reference evidence="9 10" key="1">
    <citation type="submission" date="2018-11" db="EMBL/GenBank/DDBJ databases">
        <authorList>
            <person name="Kleinhagauer T."/>
            <person name="Glaeser S.P."/>
            <person name="Spergser J."/>
            <person name="Ruckert C."/>
            <person name="Kaempfer P."/>
            <person name="Busse H.-J."/>
        </authorList>
    </citation>
    <scope>NUCLEOTIDE SEQUENCE [LARGE SCALE GENOMIC DNA]</scope>
    <source>
        <strain evidence="9 10">200CH</strain>
    </source>
</reference>
<dbReference type="InterPro" id="IPR000515">
    <property type="entry name" value="MetI-like"/>
</dbReference>
<name>A0A3G6J6W9_9CORY</name>
<evidence type="ECO:0000256" key="1">
    <source>
        <dbReference type="ARBA" id="ARBA00004651"/>
    </source>
</evidence>
<accession>A0A3G6J6W9</accession>
<keyword evidence="2 7" id="KW-0813">Transport</keyword>
<dbReference type="PANTHER" id="PTHR43227">
    <property type="entry name" value="BLL4140 PROTEIN"/>
    <property type="match status" value="1"/>
</dbReference>
<evidence type="ECO:0000256" key="5">
    <source>
        <dbReference type="ARBA" id="ARBA00022989"/>
    </source>
</evidence>